<dbReference type="GO" id="GO:0003774">
    <property type="term" value="F:cytoskeletal motor activity"/>
    <property type="evidence" value="ECO:0007669"/>
    <property type="project" value="InterPro"/>
</dbReference>
<comment type="similarity">
    <text evidence="2 7">Belongs to the FlgH family.</text>
</comment>
<organism evidence="9 10">
    <name type="scientific">alpha proteobacterium IMCC14465</name>
    <dbReference type="NCBI Taxonomy" id="1220535"/>
    <lineage>
        <taxon>Bacteria</taxon>
        <taxon>Pseudomonadati</taxon>
        <taxon>Pseudomonadota</taxon>
        <taxon>Alphaproteobacteria</taxon>
        <taxon>PS1 clade</taxon>
    </lineage>
</organism>
<feature type="transmembrane region" description="Helical" evidence="8">
    <location>
        <begin position="12"/>
        <end position="31"/>
    </location>
</feature>
<dbReference type="PANTHER" id="PTHR34933:SF1">
    <property type="entry name" value="FLAGELLAR L-RING PROTEIN"/>
    <property type="match status" value="1"/>
</dbReference>
<evidence type="ECO:0000256" key="8">
    <source>
        <dbReference type="SAM" id="Phobius"/>
    </source>
</evidence>
<dbReference type="STRING" id="1220535.IMCC14465_12970"/>
<accession>J9DHZ0</accession>
<keyword evidence="8" id="KW-1133">Transmembrane helix</keyword>
<evidence type="ECO:0000256" key="7">
    <source>
        <dbReference type="HAMAP-Rule" id="MF_00415"/>
    </source>
</evidence>
<dbReference type="eggNOG" id="COG2063">
    <property type="taxonomic scope" value="Bacteria"/>
</dbReference>
<proteinExistence type="inferred from homology"/>
<dbReference type="GO" id="GO:0009427">
    <property type="term" value="C:bacterial-type flagellum basal body, distal rod, L ring"/>
    <property type="evidence" value="ECO:0007669"/>
    <property type="project" value="InterPro"/>
</dbReference>
<dbReference type="AlphaFoldDB" id="J9DHZ0"/>
<evidence type="ECO:0000256" key="4">
    <source>
        <dbReference type="ARBA" id="ARBA00023136"/>
    </source>
</evidence>
<keyword evidence="4 7" id="KW-0472">Membrane</keyword>
<evidence type="ECO:0000256" key="1">
    <source>
        <dbReference type="ARBA" id="ARBA00002591"/>
    </source>
</evidence>
<keyword evidence="3 7" id="KW-0732">Signal</keyword>
<dbReference type="PRINTS" id="PR01008">
    <property type="entry name" value="FLGLRINGFLGH"/>
</dbReference>
<evidence type="ECO:0000256" key="5">
    <source>
        <dbReference type="ARBA" id="ARBA00023143"/>
    </source>
</evidence>
<evidence type="ECO:0000256" key="6">
    <source>
        <dbReference type="ARBA" id="ARBA00023237"/>
    </source>
</evidence>
<gene>
    <name evidence="7" type="primary">flgH</name>
    <name evidence="9" type="ORF">IMCC14465_12970</name>
</gene>
<keyword evidence="10" id="KW-1185">Reference proteome</keyword>
<dbReference type="PATRIC" id="fig|1220535.3.peg.1289"/>
<name>J9DHZ0_9PROT</name>
<keyword evidence="6 7" id="KW-0998">Cell outer membrane</keyword>
<keyword evidence="7" id="KW-0449">Lipoprotein</keyword>
<evidence type="ECO:0000313" key="10">
    <source>
        <dbReference type="Proteomes" id="UP000004836"/>
    </source>
</evidence>
<dbReference type="PANTHER" id="PTHR34933">
    <property type="entry name" value="FLAGELLAR L-RING PROTEIN"/>
    <property type="match status" value="1"/>
</dbReference>
<keyword evidence="8" id="KW-0812">Transmembrane</keyword>
<evidence type="ECO:0000256" key="3">
    <source>
        <dbReference type="ARBA" id="ARBA00022729"/>
    </source>
</evidence>
<keyword evidence="5 7" id="KW-0975">Bacterial flagellum</keyword>
<evidence type="ECO:0000313" key="9">
    <source>
        <dbReference type="EMBL" id="EJW21501.1"/>
    </source>
</evidence>
<protein>
    <recommendedName>
        <fullName evidence="7">Flagellar L-ring protein</fullName>
    </recommendedName>
    <alternativeName>
        <fullName evidence="7">Basal body L-ring protein</fullName>
    </alternativeName>
</protein>
<dbReference type="PROSITE" id="PS51257">
    <property type="entry name" value="PROKAR_LIPOPROTEIN"/>
    <property type="match status" value="1"/>
</dbReference>
<comment type="function">
    <text evidence="1 7">Assembles around the rod to form the L-ring and probably protects the motor/basal body from shearing forces during rotation.</text>
</comment>
<evidence type="ECO:0000256" key="2">
    <source>
        <dbReference type="ARBA" id="ARBA00006929"/>
    </source>
</evidence>
<dbReference type="GO" id="GO:0071973">
    <property type="term" value="P:bacterial-type flagellum-dependent cell motility"/>
    <property type="evidence" value="ECO:0007669"/>
    <property type="project" value="InterPro"/>
</dbReference>
<sequence>MTRTKNIFSRYLMIIAQCGVVGFLAGCSTYAENRISENFMPRYDEVVAHNQPAMINGSIYKAAANTGLFTTDQRARSVGDIVTVALSETFSASKSQSTSSDKEDELSFSLPFTFGLSEINKNTEYKLETGESFTGSGSANQSNSLRGQLSATVVRVFDNGNMEIMGQKKLTLNNGNEHVRLRGIIRPEDISANNIIQSSKIVDAEITYTGAGQTHDTARMGWLTRGLRVFSPF</sequence>
<dbReference type="HAMAP" id="MF_00415">
    <property type="entry name" value="FlgH"/>
    <property type="match status" value="1"/>
</dbReference>
<comment type="caution">
    <text evidence="9">The sequence shown here is derived from an EMBL/GenBank/DDBJ whole genome shotgun (WGS) entry which is preliminary data.</text>
</comment>
<dbReference type="Pfam" id="PF02107">
    <property type="entry name" value="FlgH"/>
    <property type="match status" value="1"/>
</dbReference>
<reference evidence="9 10" key="1">
    <citation type="journal article" date="2012" name="J. Bacteriol.">
        <title>Genome Sequence of Strain IMCC14465, Isolated from the East Sea, Belonging to the PS1 Clade of Alphaproteobacteria.</title>
        <authorList>
            <person name="Yang S.J."/>
            <person name="Kang I."/>
            <person name="Cho J.C."/>
        </authorList>
    </citation>
    <scope>NUCLEOTIDE SEQUENCE [LARGE SCALE GENOMIC DNA]</scope>
    <source>
        <strain evidence="9 10">IMCC14465</strain>
    </source>
</reference>
<dbReference type="InterPro" id="IPR000527">
    <property type="entry name" value="Flag_Lring"/>
</dbReference>
<dbReference type="Proteomes" id="UP000004836">
    <property type="component" value="Unassembled WGS sequence"/>
</dbReference>
<dbReference type="EMBL" id="ALYF01000003">
    <property type="protein sequence ID" value="EJW21501.1"/>
    <property type="molecule type" value="Genomic_DNA"/>
</dbReference>
<dbReference type="GO" id="GO:0009279">
    <property type="term" value="C:cell outer membrane"/>
    <property type="evidence" value="ECO:0007669"/>
    <property type="project" value="UniProtKB-SubCell"/>
</dbReference>
<comment type="subunit">
    <text evidence="7">The basal body constitutes a major portion of the flagellar organelle and consists of four rings (L,P,S, and M) mounted on a central rod.</text>
</comment>
<comment type="subcellular location">
    <subcellularLocation>
        <location evidence="7">Cell outer membrane</location>
        <topology evidence="7">Lipid-anchor</topology>
    </subcellularLocation>
    <subcellularLocation>
        <location evidence="7">Bacterial flagellum basal body</location>
    </subcellularLocation>
</comment>